<dbReference type="InterPro" id="IPR011009">
    <property type="entry name" value="Kinase-like_dom_sf"/>
</dbReference>
<comment type="catalytic activity">
    <reaction evidence="21">
        <text>L-seryl-[protein] + ATP = O-phospho-L-seryl-[protein] + ADP + H(+)</text>
        <dbReference type="Rhea" id="RHEA:17989"/>
        <dbReference type="Rhea" id="RHEA-COMP:9863"/>
        <dbReference type="Rhea" id="RHEA-COMP:11604"/>
        <dbReference type="ChEBI" id="CHEBI:15378"/>
        <dbReference type="ChEBI" id="CHEBI:29999"/>
        <dbReference type="ChEBI" id="CHEBI:30616"/>
        <dbReference type="ChEBI" id="CHEBI:83421"/>
        <dbReference type="ChEBI" id="CHEBI:456216"/>
        <dbReference type="EC" id="2.7.11.1"/>
    </reaction>
</comment>
<keyword evidence="18" id="KW-0966">Cell projection</keyword>
<evidence type="ECO:0000256" key="5">
    <source>
        <dbReference type="ARBA" id="ARBA00012513"/>
    </source>
</evidence>
<evidence type="ECO:0000256" key="8">
    <source>
        <dbReference type="ARBA" id="ARBA00022527"/>
    </source>
</evidence>
<dbReference type="FunFam" id="3.30.200.20:FF:000247">
    <property type="entry name" value="serine/threonine-protein kinase Nek4 isoform X1"/>
    <property type="match status" value="1"/>
</dbReference>
<keyword evidence="15" id="KW-0418">Kinase</keyword>
<organism evidence="27 28">
    <name type="scientific">Bambusicola thoracicus</name>
    <name type="common">Chinese bamboo-partridge</name>
    <name type="synonym">Perdix thoracica</name>
    <dbReference type="NCBI Taxonomy" id="9083"/>
    <lineage>
        <taxon>Eukaryota</taxon>
        <taxon>Metazoa</taxon>
        <taxon>Chordata</taxon>
        <taxon>Craniata</taxon>
        <taxon>Vertebrata</taxon>
        <taxon>Euteleostomi</taxon>
        <taxon>Archelosauria</taxon>
        <taxon>Archosauria</taxon>
        <taxon>Dinosauria</taxon>
        <taxon>Saurischia</taxon>
        <taxon>Theropoda</taxon>
        <taxon>Coelurosauria</taxon>
        <taxon>Aves</taxon>
        <taxon>Neognathae</taxon>
        <taxon>Galloanserae</taxon>
        <taxon>Galliformes</taxon>
        <taxon>Phasianidae</taxon>
        <taxon>Perdicinae</taxon>
        <taxon>Bambusicola</taxon>
    </lineage>
</organism>
<feature type="binding site" evidence="25">
    <location>
        <position position="36"/>
    </location>
    <ligand>
        <name>ATP</name>
        <dbReference type="ChEBI" id="CHEBI:30616"/>
    </ligand>
</feature>
<evidence type="ECO:0000256" key="17">
    <source>
        <dbReference type="ARBA" id="ARBA00022842"/>
    </source>
</evidence>
<keyword evidence="28" id="KW-1185">Reference proteome</keyword>
<dbReference type="Pfam" id="PF00069">
    <property type="entry name" value="Pkinase"/>
    <property type="match status" value="1"/>
</dbReference>
<comment type="catalytic activity">
    <reaction evidence="20">
        <text>L-threonyl-[protein] + ATP = O-phospho-L-threonyl-[protein] + ADP + H(+)</text>
        <dbReference type="Rhea" id="RHEA:46608"/>
        <dbReference type="Rhea" id="RHEA-COMP:11060"/>
        <dbReference type="Rhea" id="RHEA-COMP:11605"/>
        <dbReference type="ChEBI" id="CHEBI:15378"/>
        <dbReference type="ChEBI" id="CHEBI:30013"/>
        <dbReference type="ChEBI" id="CHEBI:30616"/>
        <dbReference type="ChEBI" id="CHEBI:61977"/>
        <dbReference type="ChEBI" id="CHEBI:456216"/>
        <dbReference type="EC" id="2.7.11.1"/>
    </reaction>
</comment>
<dbReference type="EC" id="2.7.11.1" evidence="5"/>
<evidence type="ECO:0000313" key="27">
    <source>
        <dbReference type="EMBL" id="POI33573.1"/>
    </source>
</evidence>
<keyword evidence="17" id="KW-0460">Magnesium</keyword>
<evidence type="ECO:0000256" key="13">
    <source>
        <dbReference type="ARBA" id="ARBA00022741"/>
    </source>
</evidence>
<keyword evidence="7" id="KW-0963">Cytoplasm</keyword>
<evidence type="ECO:0000256" key="4">
    <source>
        <dbReference type="ARBA" id="ARBA00010886"/>
    </source>
</evidence>
<dbReference type="Proteomes" id="UP000237246">
    <property type="component" value="Unassembled WGS sequence"/>
</dbReference>
<evidence type="ECO:0000256" key="20">
    <source>
        <dbReference type="ARBA" id="ARBA00047899"/>
    </source>
</evidence>
<dbReference type="SMART" id="SM00220">
    <property type="entry name" value="S_TKc"/>
    <property type="match status" value="1"/>
</dbReference>
<name>A0A2P4TB29_BAMTH</name>
<evidence type="ECO:0000256" key="7">
    <source>
        <dbReference type="ARBA" id="ARBA00022490"/>
    </source>
</evidence>
<accession>A0A2P4TB29</accession>
<evidence type="ECO:0000256" key="24">
    <source>
        <dbReference type="ARBA" id="ARBA00082679"/>
    </source>
</evidence>
<feature type="non-terminal residue" evidence="27">
    <location>
        <position position="525"/>
    </location>
</feature>
<dbReference type="GO" id="GO:0051301">
    <property type="term" value="P:cell division"/>
    <property type="evidence" value="ECO:0007669"/>
    <property type="project" value="UniProtKB-KW"/>
</dbReference>
<dbReference type="InterPro" id="IPR017441">
    <property type="entry name" value="Protein_kinase_ATP_BS"/>
</dbReference>
<dbReference type="GO" id="GO:0005524">
    <property type="term" value="F:ATP binding"/>
    <property type="evidence" value="ECO:0007669"/>
    <property type="project" value="UniProtKB-UniRule"/>
</dbReference>
<dbReference type="InterPro" id="IPR000719">
    <property type="entry name" value="Prot_kinase_dom"/>
</dbReference>
<comment type="cofactor">
    <cofactor evidence="1">
        <name>Mn(2+)</name>
        <dbReference type="ChEBI" id="CHEBI:29035"/>
    </cofactor>
</comment>
<evidence type="ECO:0000256" key="10">
    <source>
        <dbReference type="ARBA" id="ARBA00022618"/>
    </source>
</evidence>
<evidence type="ECO:0000256" key="1">
    <source>
        <dbReference type="ARBA" id="ARBA00001936"/>
    </source>
</evidence>
<keyword evidence="16 25" id="KW-0067">ATP-binding</keyword>
<keyword evidence="6" id="KW-0488">Methylation</keyword>
<keyword evidence="10" id="KW-0132">Cell division</keyword>
<comment type="subcellular location">
    <subcellularLocation>
        <location evidence="2">Cell projection</location>
        <location evidence="2">Cilium</location>
    </subcellularLocation>
    <subcellularLocation>
        <location evidence="3">Cytoplasm</location>
    </subcellularLocation>
</comment>
<dbReference type="OrthoDB" id="248923at2759"/>
<dbReference type="PANTHER" id="PTHR44899:SF7">
    <property type="entry name" value="NIMA-RELATED KINASE"/>
    <property type="match status" value="1"/>
</dbReference>
<comment type="caution">
    <text evidence="27">The sequence shown here is derived from an EMBL/GenBank/DDBJ whole genome shotgun (WGS) entry which is preliminary data.</text>
</comment>
<sequence>MPLAAYCFLRAVGKGSYGEVSLVRHRQDSKQYVIKKLNLKHASSRERKAAEQEAQLLSQLKHPNIVAYRESWQGEDGLLYIVMGFCEGGDLYHRLKEQKGKLLPENQVVEWFVQIAMALQYLHEKHILHRDLKTQNVFLTRTNIIKVGDLGIARVLENQCDMASTLIGTPYYMSPELFSNKPYNYKSDVWALGCCVYEMATLKHAFNAKDMNSLVYRIIEGKNEEDCAMKYKASKFCPLEKTAVELNTKPCSNDLNNLRGSLATISGVNIDILPYEKRNFGSEKSSSNHIPESNRAKYVNATGNSEILSSNPLVKTDGLQKKTKQAFKGGSVESKHSSVDAVEDDDDTLKLLQPASKDQKQTDVSLDSTEKLLGPFVPVVIQDVVCHGASGDAQEKITSQLQPCVSTHEPSLSRQRRQKRRELAEVCSEKFSAVSPRPLPFPTDVNVKTAQSCAEEHIAKISVSANNAKTRQDAIAKLSYKYCQNVIFPVIPTRRTGSSAVVEGKSHMENHVKVDQSSSDPSISQ</sequence>
<gene>
    <name evidence="27" type="ORF">CIB84_002674</name>
</gene>
<keyword evidence="14" id="KW-0498">Mitosis</keyword>
<dbReference type="FunFam" id="1.10.510.10:FF:000219">
    <property type="entry name" value="Putative serine/threonine-protein kinase Nek4"/>
    <property type="match status" value="1"/>
</dbReference>
<dbReference type="GO" id="GO:0004674">
    <property type="term" value="F:protein serine/threonine kinase activity"/>
    <property type="evidence" value="ECO:0007669"/>
    <property type="project" value="UniProtKB-KW"/>
</dbReference>
<dbReference type="GO" id="GO:0005929">
    <property type="term" value="C:cilium"/>
    <property type="evidence" value="ECO:0007669"/>
    <property type="project" value="UniProtKB-SubCell"/>
</dbReference>
<dbReference type="InterPro" id="IPR008271">
    <property type="entry name" value="Ser/Thr_kinase_AS"/>
</dbReference>
<evidence type="ECO:0000256" key="21">
    <source>
        <dbReference type="ARBA" id="ARBA00048679"/>
    </source>
</evidence>
<evidence type="ECO:0000256" key="16">
    <source>
        <dbReference type="ARBA" id="ARBA00022840"/>
    </source>
</evidence>
<reference evidence="27 28" key="1">
    <citation type="submission" date="2018-01" db="EMBL/GenBank/DDBJ databases">
        <title>Comparison of the Chinese Bamboo Partridge and Red Junglefowl genome sequences highlights the importance of demography in genome evolution.</title>
        <authorList>
            <person name="Tiley G.P."/>
            <person name="Kimball R.T."/>
            <person name="Braun E.L."/>
            <person name="Burleigh J.G."/>
        </authorList>
    </citation>
    <scope>NUCLEOTIDE SEQUENCE [LARGE SCALE GENOMIC DNA]</scope>
    <source>
        <strain evidence="27">RTK389</strain>
        <tissue evidence="27">Blood</tissue>
    </source>
</reference>
<dbReference type="PROSITE" id="PS50011">
    <property type="entry name" value="PROTEIN_KINASE_DOM"/>
    <property type="match status" value="1"/>
</dbReference>
<proteinExistence type="inferred from homology"/>
<evidence type="ECO:0000256" key="11">
    <source>
        <dbReference type="ARBA" id="ARBA00022679"/>
    </source>
</evidence>
<evidence type="ECO:0000313" key="28">
    <source>
        <dbReference type="Proteomes" id="UP000237246"/>
    </source>
</evidence>
<keyword evidence="19" id="KW-0131">Cell cycle</keyword>
<keyword evidence="9" id="KW-0597">Phosphoprotein</keyword>
<evidence type="ECO:0000256" key="3">
    <source>
        <dbReference type="ARBA" id="ARBA00004496"/>
    </source>
</evidence>
<dbReference type="PROSITE" id="PS00108">
    <property type="entry name" value="PROTEIN_KINASE_ST"/>
    <property type="match status" value="1"/>
</dbReference>
<keyword evidence="12" id="KW-0479">Metal-binding</keyword>
<keyword evidence="11" id="KW-0808">Transferase</keyword>
<evidence type="ECO:0000256" key="18">
    <source>
        <dbReference type="ARBA" id="ARBA00023273"/>
    </source>
</evidence>
<keyword evidence="13 25" id="KW-0547">Nucleotide-binding</keyword>
<evidence type="ECO:0000256" key="9">
    <source>
        <dbReference type="ARBA" id="ARBA00022553"/>
    </source>
</evidence>
<dbReference type="EMBL" id="PPHD01003291">
    <property type="protein sequence ID" value="POI33573.1"/>
    <property type="molecule type" value="Genomic_DNA"/>
</dbReference>
<dbReference type="PROSITE" id="PS00107">
    <property type="entry name" value="PROTEIN_KINASE_ATP"/>
    <property type="match status" value="1"/>
</dbReference>
<dbReference type="GO" id="GO:0046872">
    <property type="term" value="F:metal ion binding"/>
    <property type="evidence" value="ECO:0007669"/>
    <property type="project" value="UniProtKB-KW"/>
</dbReference>
<dbReference type="SUPFAM" id="SSF56112">
    <property type="entry name" value="Protein kinase-like (PK-like)"/>
    <property type="match status" value="1"/>
</dbReference>
<evidence type="ECO:0000259" key="26">
    <source>
        <dbReference type="PROSITE" id="PS50011"/>
    </source>
</evidence>
<feature type="domain" description="Protein kinase" evidence="26">
    <location>
        <begin position="6"/>
        <end position="276"/>
    </location>
</feature>
<dbReference type="GO" id="GO:0005737">
    <property type="term" value="C:cytoplasm"/>
    <property type="evidence" value="ECO:0007669"/>
    <property type="project" value="UniProtKB-SubCell"/>
</dbReference>
<evidence type="ECO:0000256" key="19">
    <source>
        <dbReference type="ARBA" id="ARBA00023306"/>
    </source>
</evidence>
<dbReference type="PANTHER" id="PTHR44899">
    <property type="entry name" value="CAMK FAMILY PROTEIN KINASE"/>
    <property type="match status" value="1"/>
</dbReference>
<comment type="similarity">
    <text evidence="4">Belongs to the protein kinase superfamily. NEK Ser/Thr protein kinase family. NIMA subfamily.</text>
</comment>
<evidence type="ECO:0000256" key="22">
    <source>
        <dbReference type="ARBA" id="ARBA00067731"/>
    </source>
</evidence>
<dbReference type="Gene3D" id="1.10.510.10">
    <property type="entry name" value="Transferase(Phosphotransferase) domain 1"/>
    <property type="match status" value="1"/>
</dbReference>
<keyword evidence="8" id="KW-0723">Serine/threonine-protein kinase</keyword>
<dbReference type="AlphaFoldDB" id="A0A2P4TB29"/>
<evidence type="ECO:0000256" key="15">
    <source>
        <dbReference type="ARBA" id="ARBA00022777"/>
    </source>
</evidence>
<dbReference type="Gene3D" id="3.30.200.20">
    <property type="entry name" value="Phosphorylase Kinase, domain 1"/>
    <property type="match status" value="1"/>
</dbReference>
<evidence type="ECO:0000256" key="6">
    <source>
        <dbReference type="ARBA" id="ARBA00022481"/>
    </source>
</evidence>
<evidence type="ECO:0000256" key="12">
    <source>
        <dbReference type="ARBA" id="ARBA00022723"/>
    </source>
</evidence>
<evidence type="ECO:0000256" key="2">
    <source>
        <dbReference type="ARBA" id="ARBA00004138"/>
    </source>
</evidence>
<evidence type="ECO:0000256" key="25">
    <source>
        <dbReference type="PROSITE-ProRule" id="PRU10141"/>
    </source>
</evidence>
<evidence type="ECO:0000256" key="14">
    <source>
        <dbReference type="ARBA" id="ARBA00022776"/>
    </source>
</evidence>
<protein>
    <recommendedName>
        <fullName evidence="22">Serine/threonine-protein kinase Nek4</fullName>
        <ecNumber evidence="5">2.7.11.1</ecNumber>
    </recommendedName>
    <alternativeName>
        <fullName evidence="24">Never in mitosis A-related kinase 4</fullName>
    </alternativeName>
    <alternativeName>
        <fullName evidence="23">Serine/threonine-protein kinase 2</fullName>
    </alternativeName>
</protein>
<evidence type="ECO:0000256" key="23">
    <source>
        <dbReference type="ARBA" id="ARBA00080102"/>
    </source>
</evidence>
<dbReference type="InterPro" id="IPR051131">
    <property type="entry name" value="NEK_Ser/Thr_kinase_NIMA"/>
</dbReference>